<name>A0A8H3R8F4_9GLOM</name>
<reference evidence="1" key="1">
    <citation type="submission" date="2019-10" db="EMBL/GenBank/DDBJ databases">
        <title>Conservation and host-specific expression of non-tandemly repeated heterogenous ribosome RNA gene in arbuscular mycorrhizal fungi.</title>
        <authorList>
            <person name="Maeda T."/>
            <person name="Kobayashi Y."/>
            <person name="Nakagawa T."/>
            <person name="Ezawa T."/>
            <person name="Yamaguchi K."/>
            <person name="Bino T."/>
            <person name="Nishimoto Y."/>
            <person name="Shigenobu S."/>
            <person name="Kawaguchi M."/>
        </authorList>
    </citation>
    <scope>NUCLEOTIDE SEQUENCE</scope>
    <source>
        <strain evidence="1">HR1</strain>
    </source>
</reference>
<accession>A0A8H3R8F4</accession>
<dbReference type="AlphaFoldDB" id="A0A8H3R8F4"/>
<dbReference type="InterPro" id="IPR009057">
    <property type="entry name" value="Homeodomain-like_sf"/>
</dbReference>
<protein>
    <recommendedName>
        <fullName evidence="3">Myb-like domain-containing protein</fullName>
    </recommendedName>
</protein>
<dbReference type="Proteomes" id="UP000615446">
    <property type="component" value="Unassembled WGS sequence"/>
</dbReference>
<gene>
    <name evidence="1" type="ORF">RCL2_002995400</name>
</gene>
<dbReference type="Pfam" id="PF13921">
    <property type="entry name" value="Myb_DNA-bind_6"/>
    <property type="match status" value="1"/>
</dbReference>
<organism evidence="1 2">
    <name type="scientific">Rhizophagus clarus</name>
    <dbReference type="NCBI Taxonomy" id="94130"/>
    <lineage>
        <taxon>Eukaryota</taxon>
        <taxon>Fungi</taxon>
        <taxon>Fungi incertae sedis</taxon>
        <taxon>Mucoromycota</taxon>
        <taxon>Glomeromycotina</taxon>
        <taxon>Glomeromycetes</taxon>
        <taxon>Glomerales</taxon>
        <taxon>Glomeraceae</taxon>
        <taxon>Rhizophagus</taxon>
    </lineage>
</organism>
<sequence>MATEKNSVTKEPPFTDEVDKIIIECMVVKEYETKFSNPFAEIKKETPEYKAKRIRQRWIDQLNPKLNRKPLNDEEKVYVVQWIKDNLGQDDKIEWKRLISDMEKKFNTLRPDNIPKNYWYSLKRKLLGKIPQDEKLENLQLLSFLADKELKQIIDN</sequence>
<dbReference type="EMBL" id="BLAL01000324">
    <property type="protein sequence ID" value="GET03625.1"/>
    <property type="molecule type" value="Genomic_DNA"/>
</dbReference>
<proteinExistence type="predicted"/>
<evidence type="ECO:0000313" key="1">
    <source>
        <dbReference type="EMBL" id="GET03625.1"/>
    </source>
</evidence>
<comment type="caution">
    <text evidence="1">The sequence shown here is derived from an EMBL/GenBank/DDBJ whole genome shotgun (WGS) entry which is preliminary data.</text>
</comment>
<dbReference type="SUPFAM" id="SSF46689">
    <property type="entry name" value="Homeodomain-like"/>
    <property type="match status" value="1"/>
</dbReference>
<evidence type="ECO:0000313" key="2">
    <source>
        <dbReference type="Proteomes" id="UP000615446"/>
    </source>
</evidence>
<dbReference type="Gene3D" id="1.10.10.60">
    <property type="entry name" value="Homeodomain-like"/>
    <property type="match status" value="1"/>
</dbReference>
<evidence type="ECO:0008006" key="3">
    <source>
        <dbReference type="Google" id="ProtNLM"/>
    </source>
</evidence>
<dbReference type="OrthoDB" id="2143914at2759"/>